<reference evidence="1" key="1">
    <citation type="submission" date="2020-03" db="EMBL/GenBank/DDBJ databases">
        <title>The deep terrestrial virosphere.</title>
        <authorList>
            <person name="Holmfeldt K."/>
            <person name="Nilsson E."/>
            <person name="Simone D."/>
            <person name="Lopez-Fernandez M."/>
            <person name="Wu X."/>
            <person name="de Brujin I."/>
            <person name="Lundin D."/>
            <person name="Andersson A."/>
            <person name="Bertilsson S."/>
            <person name="Dopson M."/>
        </authorList>
    </citation>
    <scope>NUCLEOTIDE SEQUENCE</scope>
    <source>
        <strain evidence="1">TM448A00373</strain>
        <strain evidence="2">TM448B00195</strain>
    </source>
</reference>
<gene>
    <name evidence="1" type="ORF">TM448A00373_0004</name>
    <name evidence="2" type="ORF">TM448B00195_0041</name>
</gene>
<protein>
    <recommendedName>
        <fullName evidence="3">Large polyvalent protein associated domain-containing protein</fullName>
    </recommendedName>
</protein>
<sequence>MPIFCIPKKAIDSFRTKIKSLKLTELLNMTTEQRTKLLEKYVGKNAKDVNLLFEQKLILKNRLQGLKNWLNKVAELGRYSPEKKAEIAKALDEFQAKQLERIFSPKENEAFLKDLAEYEIGAKITKEEASNVFKMTSALEELRKGYDETKPSGQKWASDEQAKRYGSAKVILENYIEELKTGKLTLKQMLSERWGKFKEEPNKPKAVADLILDTLKTISDNSISMVATFDNSFIGRQGLKTLMTHPKTWLSMAKNSFGDIYKTLFTNKDARDALWADVYSRENYMDGNYDLAKLIPRTEEQFPTSIPERLPIVGKIFKASENAFVGSAIRARMDLFDLISKKAKSNGVDMTDKYQIKSVGKLVNSLTARGQWGKRGEPAFVRLFLWAPRMLKANIDVLTAHTGQDISTFARKQAAINLLKIVGTSAMIMMIANAMKPDSAEIDSRSSDFGKIKVGNTRFDYTGGAASLITLASRLIANSTKSTTTGMVSEFGAGYGQRSRWDIIVDFLTGKTTPPARALIDFLKGRNFRGKVPTVGSSLYQTFTPITIQNAIELKDDDSAEAVLGVLLDIVGINANTYQPYETDWQQSTSKELLQFKEKIGKEKFKEANNLYNKMYNEWYNGVRVNTRFQILDDETKLKVITNKKADIKDDVFKKYRFKYFTPKVPKKIIPKF</sequence>
<name>A0A6H1ZG16_9ZZZZ</name>
<evidence type="ECO:0000313" key="2">
    <source>
        <dbReference type="EMBL" id="QJH94201.1"/>
    </source>
</evidence>
<dbReference type="AlphaFoldDB" id="A0A6H1ZG16"/>
<dbReference type="EMBL" id="MT144597">
    <property type="protein sequence ID" value="QJH94201.1"/>
    <property type="molecule type" value="Genomic_DNA"/>
</dbReference>
<dbReference type="EMBL" id="MT144007">
    <property type="protein sequence ID" value="QJA46297.1"/>
    <property type="molecule type" value="Genomic_DNA"/>
</dbReference>
<proteinExistence type="predicted"/>
<evidence type="ECO:0000313" key="1">
    <source>
        <dbReference type="EMBL" id="QJA46297.1"/>
    </source>
</evidence>
<organism evidence="1">
    <name type="scientific">viral metagenome</name>
    <dbReference type="NCBI Taxonomy" id="1070528"/>
    <lineage>
        <taxon>unclassified sequences</taxon>
        <taxon>metagenomes</taxon>
        <taxon>organismal metagenomes</taxon>
    </lineage>
</organism>
<accession>A0A6H1ZG16</accession>
<evidence type="ECO:0008006" key="3">
    <source>
        <dbReference type="Google" id="ProtNLM"/>
    </source>
</evidence>